<reference evidence="1" key="1">
    <citation type="journal article" date="2020" name="Nature">
        <title>Giant virus diversity and host interactions through global metagenomics.</title>
        <authorList>
            <person name="Schulz F."/>
            <person name="Roux S."/>
            <person name="Paez-Espino D."/>
            <person name="Jungbluth S."/>
            <person name="Walsh D.A."/>
            <person name="Denef V.J."/>
            <person name="McMahon K.D."/>
            <person name="Konstantinidis K.T."/>
            <person name="Eloe-Fadrosh E.A."/>
            <person name="Kyrpides N.C."/>
            <person name="Woyke T."/>
        </authorList>
    </citation>
    <scope>NUCLEOTIDE SEQUENCE</scope>
    <source>
        <strain evidence="1">GVMAG-S-1064190-84</strain>
    </source>
</reference>
<dbReference type="AlphaFoldDB" id="A0A6C0JV34"/>
<evidence type="ECO:0000313" key="1">
    <source>
        <dbReference type="EMBL" id="QHU08781.1"/>
    </source>
</evidence>
<dbReference type="EMBL" id="MN740699">
    <property type="protein sequence ID" value="QHU08781.1"/>
    <property type="molecule type" value="Genomic_DNA"/>
</dbReference>
<sequence length="268" mass="29987">MANTLFGLLNYSFAPANANVIIEFSNDTTKMMNTLSLLIPEWGYNDIKDANVSGYMKNPVGNVTNSILDIVTSIYTSSSNVPNIHQISTSANVAINAVSNFYQHTQRISGINEIEANTAELPHYETAVGIGKTIAFMTYQADQYANGATILGSFTSILVEPELQVLLDEITDYPGIINNSVSYNYLTYQMESNVSTTVRNTISDSMNNIVTFVDTRRTHDENFYANSRIILDQYNEIKKYTRLGETENFLLQNYLGTDKLLTRLNDET</sequence>
<name>A0A6C0JV34_9ZZZZ</name>
<organism evidence="1">
    <name type="scientific">viral metagenome</name>
    <dbReference type="NCBI Taxonomy" id="1070528"/>
    <lineage>
        <taxon>unclassified sequences</taxon>
        <taxon>metagenomes</taxon>
        <taxon>organismal metagenomes</taxon>
    </lineage>
</organism>
<accession>A0A6C0JV34</accession>
<protein>
    <submittedName>
        <fullName evidence="1">Uncharacterized protein</fullName>
    </submittedName>
</protein>
<proteinExistence type="predicted"/>